<proteinExistence type="predicted"/>
<reference evidence="2" key="1">
    <citation type="submission" date="2022-11" db="EMBL/GenBank/DDBJ databases">
        <authorList>
            <person name="Petersen C."/>
        </authorList>
    </citation>
    <scope>NUCLEOTIDE SEQUENCE</scope>
    <source>
        <strain evidence="2">IBT 26290</strain>
    </source>
</reference>
<dbReference type="EMBL" id="JAPQKN010000002">
    <property type="protein sequence ID" value="KAJ5167860.1"/>
    <property type="molecule type" value="Genomic_DNA"/>
</dbReference>
<dbReference type="Proteomes" id="UP001149163">
    <property type="component" value="Unassembled WGS sequence"/>
</dbReference>
<organism evidence="2 3">
    <name type="scientific">Penicillium canariense</name>
    <dbReference type="NCBI Taxonomy" id="189055"/>
    <lineage>
        <taxon>Eukaryota</taxon>
        <taxon>Fungi</taxon>
        <taxon>Dikarya</taxon>
        <taxon>Ascomycota</taxon>
        <taxon>Pezizomycotina</taxon>
        <taxon>Eurotiomycetes</taxon>
        <taxon>Eurotiomycetidae</taxon>
        <taxon>Eurotiales</taxon>
        <taxon>Aspergillaceae</taxon>
        <taxon>Penicillium</taxon>
    </lineage>
</organism>
<comment type="caution">
    <text evidence="2">The sequence shown here is derived from an EMBL/GenBank/DDBJ whole genome shotgun (WGS) entry which is preliminary data.</text>
</comment>
<feature type="region of interest" description="Disordered" evidence="1">
    <location>
        <begin position="1"/>
        <end position="49"/>
    </location>
</feature>
<name>A0A9W9LPB8_9EURO</name>
<dbReference type="GeneID" id="81424755"/>
<reference evidence="2" key="2">
    <citation type="journal article" date="2023" name="IMA Fungus">
        <title>Comparative genomic study of the Penicillium genus elucidates a diverse pangenome and 15 lateral gene transfer events.</title>
        <authorList>
            <person name="Petersen C."/>
            <person name="Sorensen T."/>
            <person name="Nielsen M.R."/>
            <person name="Sondergaard T.E."/>
            <person name="Sorensen J.L."/>
            <person name="Fitzpatrick D.A."/>
            <person name="Frisvad J.C."/>
            <person name="Nielsen K.L."/>
        </authorList>
    </citation>
    <scope>NUCLEOTIDE SEQUENCE</scope>
    <source>
        <strain evidence="2">IBT 26290</strain>
    </source>
</reference>
<evidence type="ECO:0000313" key="2">
    <source>
        <dbReference type="EMBL" id="KAJ5167860.1"/>
    </source>
</evidence>
<evidence type="ECO:0000313" key="3">
    <source>
        <dbReference type="Proteomes" id="UP001149163"/>
    </source>
</evidence>
<accession>A0A9W9LPB8</accession>
<feature type="region of interest" description="Disordered" evidence="1">
    <location>
        <begin position="86"/>
        <end position="110"/>
    </location>
</feature>
<dbReference type="AlphaFoldDB" id="A0A9W9LPB8"/>
<sequence length="110" mass="12267">MDVPMDAPMDVKSPVSTTCPRIQALPDSKYPSTVTHPYRKSRTKNPGLQCKWTDSQVRTFELTTEYTPYIPSAATTEFPWALSPCPTTGEETHRVPATFGSTPNLTTHEH</sequence>
<dbReference type="RefSeq" id="XP_056544321.1">
    <property type="nucleotide sequence ID" value="XM_056685579.1"/>
</dbReference>
<gene>
    <name evidence="2" type="ORF">N7482_003454</name>
</gene>
<protein>
    <submittedName>
        <fullName evidence="2">Uncharacterized protein</fullName>
    </submittedName>
</protein>
<feature type="compositionally biased region" description="Polar residues" evidence="1">
    <location>
        <begin position="99"/>
        <end position="110"/>
    </location>
</feature>
<keyword evidence="3" id="KW-1185">Reference proteome</keyword>
<evidence type="ECO:0000256" key="1">
    <source>
        <dbReference type="SAM" id="MobiDB-lite"/>
    </source>
</evidence>